<dbReference type="Proteomes" id="UP000248311">
    <property type="component" value="Unassembled WGS sequence"/>
</dbReference>
<comment type="caution">
    <text evidence="1">The sequence shown here is derived from an EMBL/GenBank/DDBJ whole genome shotgun (WGS) entry which is preliminary data.</text>
</comment>
<proteinExistence type="predicted"/>
<dbReference type="OrthoDB" id="5953307at2"/>
<keyword evidence="2" id="KW-1185">Reference proteome</keyword>
<dbReference type="EMBL" id="QJTE01000001">
    <property type="protein sequence ID" value="PYE85436.1"/>
    <property type="molecule type" value="Genomic_DNA"/>
</dbReference>
<name>A0A318SYK0_9RHOB</name>
<dbReference type="Pfam" id="PF06718">
    <property type="entry name" value="DUF1203"/>
    <property type="match status" value="1"/>
</dbReference>
<dbReference type="AlphaFoldDB" id="A0A318SYK0"/>
<accession>A0A318SYK0</accession>
<reference evidence="1 2" key="1">
    <citation type="submission" date="2018-06" db="EMBL/GenBank/DDBJ databases">
        <title>Genomic Encyclopedia of Type Strains, Phase III (KMG-III): the genomes of soil and plant-associated and newly described type strains.</title>
        <authorList>
            <person name="Whitman W."/>
        </authorList>
    </citation>
    <scope>NUCLEOTIDE SEQUENCE [LARGE SCALE GENOMIC DNA]</scope>
    <source>
        <strain evidence="1 2">CECT 9025</strain>
    </source>
</reference>
<organism evidence="1 2">
    <name type="scientific">Pseudoroseicyclus aestuarii</name>
    <dbReference type="NCBI Taxonomy" id="1795041"/>
    <lineage>
        <taxon>Bacteria</taxon>
        <taxon>Pseudomonadati</taxon>
        <taxon>Pseudomonadota</taxon>
        <taxon>Alphaproteobacteria</taxon>
        <taxon>Rhodobacterales</taxon>
        <taxon>Paracoccaceae</taxon>
        <taxon>Pseudoroseicyclus</taxon>
    </lineage>
</organism>
<evidence type="ECO:0000313" key="1">
    <source>
        <dbReference type="EMBL" id="PYE85436.1"/>
    </source>
</evidence>
<dbReference type="RefSeq" id="WP_110812500.1">
    <property type="nucleotide sequence ID" value="NZ_QJTE01000001.1"/>
</dbReference>
<protein>
    <submittedName>
        <fullName evidence="1">Uncharacterized protein DUF1203</fullName>
    </submittedName>
</protein>
<sequence length="162" mass="17801">MSYRIEALPAEPFAPLFALSKAELEARSIRRMRVTAKSRIPCHVSLQEAQPGETVLLLNHEHQPAKSPYRASHAIYVPEGARQAAPFVGAVPAPLQARLISLRPFDKADMMQGPEVVEGGQLYAALRALFAERDDIAYVQLHYAKAGCFAATAWPEPSPPRT</sequence>
<gene>
    <name evidence="1" type="ORF">DFP88_101101</name>
</gene>
<dbReference type="InterPro" id="IPR009593">
    <property type="entry name" value="DUF1203"/>
</dbReference>
<evidence type="ECO:0000313" key="2">
    <source>
        <dbReference type="Proteomes" id="UP000248311"/>
    </source>
</evidence>